<dbReference type="PANTHER" id="PTHR48475">
    <property type="entry name" value="RIBONUCLEASE H"/>
    <property type="match status" value="1"/>
</dbReference>
<keyword evidence="2" id="KW-0548">Nucleotidyltransferase</keyword>
<dbReference type="Gene3D" id="3.10.20.370">
    <property type="match status" value="1"/>
</dbReference>
<evidence type="ECO:0000259" key="7">
    <source>
        <dbReference type="Pfam" id="PF17917"/>
    </source>
</evidence>
<evidence type="ECO:0000313" key="8">
    <source>
        <dbReference type="EMBL" id="KAF5755954.1"/>
    </source>
</evidence>
<dbReference type="Pfam" id="PF17917">
    <property type="entry name" value="RT_RNaseH"/>
    <property type="match status" value="1"/>
</dbReference>
<dbReference type="GO" id="GO:0003676">
    <property type="term" value="F:nucleic acid binding"/>
    <property type="evidence" value="ECO:0007669"/>
    <property type="project" value="InterPro"/>
</dbReference>
<evidence type="ECO:0000256" key="6">
    <source>
        <dbReference type="ARBA" id="ARBA00022918"/>
    </source>
</evidence>
<dbReference type="InterPro" id="IPR043502">
    <property type="entry name" value="DNA/RNA_pol_sf"/>
</dbReference>
<evidence type="ECO:0000256" key="2">
    <source>
        <dbReference type="ARBA" id="ARBA00022695"/>
    </source>
</evidence>
<dbReference type="Gramene" id="mRNA:HanXRQr2_Chr17g0808831">
    <property type="protein sequence ID" value="mRNA:HanXRQr2_Chr17g0808831"/>
    <property type="gene ID" value="HanXRQr2_Chr17g0808831"/>
</dbReference>
<dbReference type="InterPro" id="IPR012337">
    <property type="entry name" value="RNaseH-like_sf"/>
</dbReference>
<reference evidence="8" key="2">
    <citation type="submission" date="2020-06" db="EMBL/GenBank/DDBJ databases">
        <title>Helianthus annuus Genome sequencing and assembly Release 2.</title>
        <authorList>
            <person name="Gouzy J."/>
            <person name="Langlade N."/>
            <person name="Munos S."/>
        </authorList>
    </citation>
    <scope>NUCLEOTIDE SEQUENCE</scope>
    <source>
        <tissue evidence="8">Leaves</tissue>
    </source>
</reference>
<accession>A0A9K3DIE0</accession>
<sequence>MKPEKGDVLSLYLAVSSKAVSAVLIKDHEGTQHPVYYVSKSLLDAESRYSHLEKLILALIMASTKLRHYFETHAIIVKTNFPIKNVLRKPEMSGRMAKWAVKLSAYDISYEPRTAIKSQALADFVADFSSDLQKEAELEVQLLEETKDPWILYTDGSSNVKGTGLGILLKSPQGDIIPHSIACEFQTTNNEAEYEALIAGLQIAKHMRIRYLEVPREENTEADALANLGSSLKIPEDISIPIIHILTPAIEDHVAMEIGEDSAIIPSDDTQSHSGSWILPIMRYLQHGEIPTGENPRAFKIKVSQFTILNNMLYK</sequence>
<evidence type="ECO:0000256" key="4">
    <source>
        <dbReference type="ARBA" id="ARBA00022759"/>
    </source>
</evidence>
<dbReference type="AlphaFoldDB" id="A0A9K3DIE0"/>
<keyword evidence="9" id="KW-1185">Reference proteome</keyword>
<dbReference type="Proteomes" id="UP000215914">
    <property type="component" value="Unassembled WGS sequence"/>
</dbReference>
<comment type="caution">
    <text evidence="8">The sequence shown here is derived from an EMBL/GenBank/DDBJ whole genome shotgun (WGS) entry which is preliminary data.</text>
</comment>
<dbReference type="GO" id="GO:0016787">
    <property type="term" value="F:hydrolase activity"/>
    <property type="evidence" value="ECO:0007669"/>
    <property type="project" value="UniProtKB-KW"/>
</dbReference>
<dbReference type="InterPro" id="IPR041373">
    <property type="entry name" value="RT_RNaseH"/>
</dbReference>
<dbReference type="Gene3D" id="3.30.420.10">
    <property type="entry name" value="Ribonuclease H-like superfamily/Ribonuclease H"/>
    <property type="match status" value="1"/>
</dbReference>
<organism evidence="8 9">
    <name type="scientific">Helianthus annuus</name>
    <name type="common">Common sunflower</name>
    <dbReference type="NCBI Taxonomy" id="4232"/>
    <lineage>
        <taxon>Eukaryota</taxon>
        <taxon>Viridiplantae</taxon>
        <taxon>Streptophyta</taxon>
        <taxon>Embryophyta</taxon>
        <taxon>Tracheophyta</taxon>
        <taxon>Spermatophyta</taxon>
        <taxon>Magnoliopsida</taxon>
        <taxon>eudicotyledons</taxon>
        <taxon>Gunneridae</taxon>
        <taxon>Pentapetalae</taxon>
        <taxon>asterids</taxon>
        <taxon>campanulids</taxon>
        <taxon>Asterales</taxon>
        <taxon>Asteraceae</taxon>
        <taxon>Asteroideae</taxon>
        <taxon>Heliantheae alliance</taxon>
        <taxon>Heliantheae</taxon>
        <taxon>Helianthus</taxon>
    </lineage>
</organism>
<keyword evidence="6" id="KW-0695">RNA-directed DNA polymerase</keyword>
<keyword evidence="4" id="KW-0255">Endonuclease</keyword>
<keyword evidence="1" id="KW-0808">Transferase</keyword>
<dbReference type="GO" id="GO:0003964">
    <property type="term" value="F:RNA-directed DNA polymerase activity"/>
    <property type="evidence" value="ECO:0007669"/>
    <property type="project" value="UniProtKB-KW"/>
</dbReference>
<evidence type="ECO:0000313" key="9">
    <source>
        <dbReference type="Proteomes" id="UP000215914"/>
    </source>
</evidence>
<dbReference type="SUPFAM" id="SSF56672">
    <property type="entry name" value="DNA/RNA polymerases"/>
    <property type="match status" value="1"/>
</dbReference>
<dbReference type="GO" id="GO:0004519">
    <property type="term" value="F:endonuclease activity"/>
    <property type="evidence" value="ECO:0007669"/>
    <property type="project" value="UniProtKB-KW"/>
</dbReference>
<dbReference type="EMBL" id="MNCJ02000332">
    <property type="protein sequence ID" value="KAF5755954.1"/>
    <property type="molecule type" value="Genomic_DNA"/>
</dbReference>
<evidence type="ECO:0000256" key="1">
    <source>
        <dbReference type="ARBA" id="ARBA00022679"/>
    </source>
</evidence>
<evidence type="ECO:0000256" key="3">
    <source>
        <dbReference type="ARBA" id="ARBA00022722"/>
    </source>
</evidence>
<dbReference type="SUPFAM" id="SSF53098">
    <property type="entry name" value="Ribonuclease H-like"/>
    <property type="match status" value="1"/>
</dbReference>
<dbReference type="PANTHER" id="PTHR48475:SF2">
    <property type="entry name" value="RIBONUCLEASE H"/>
    <property type="match status" value="1"/>
</dbReference>
<gene>
    <name evidence="8" type="ORF">HanXRQr2_Chr17g0808831</name>
</gene>
<keyword evidence="5" id="KW-0378">Hydrolase</keyword>
<keyword evidence="3" id="KW-0540">Nuclease</keyword>
<feature type="domain" description="Reverse transcriptase RNase H-like" evidence="7">
    <location>
        <begin position="10"/>
        <end position="106"/>
    </location>
</feature>
<protein>
    <submittedName>
        <fullName evidence="8">Ribonuclease H-like superfamily</fullName>
    </submittedName>
</protein>
<reference evidence="8" key="1">
    <citation type="journal article" date="2017" name="Nature">
        <title>The sunflower genome provides insights into oil metabolism, flowering and Asterid evolution.</title>
        <authorList>
            <person name="Badouin H."/>
            <person name="Gouzy J."/>
            <person name="Grassa C.J."/>
            <person name="Murat F."/>
            <person name="Staton S.E."/>
            <person name="Cottret L."/>
            <person name="Lelandais-Briere C."/>
            <person name="Owens G.L."/>
            <person name="Carrere S."/>
            <person name="Mayjonade B."/>
            <person name="Legrand L."/>
            <person name="Gill N."/>
            <person name="Kane N.C."/>
            <person name="Bowers J.E."/>
            <person name="Hubner S."/>
            <person name="Bellec A."/>
            <person name="Berard A."/>
            <person name="Berges H."/>
            <person name="Blanchet N."/>
            <person name="Boniface M.C."/>
            <person name="Brunel D."/>
            <person name="Catrice O."/>
            <person name="Chaidir N."/>
            <person name="Claudel C."/>
            <person name="Donnadieu C."/>
            <person name="Faraut T."/>
            <person name="Fievet G."/>
            <person name="Helmstetter N."/>
            <person name="King M."/>
            <person name="Knapp S.J."/>
            <person name="Lai Z."/>
            <person name="Le Paslier M.C."/>
            <person name="Lippi Y."/>
            <person name="Lorenzon L."/>
            <person name="Mandel J.R."/>
            <person name="Marage G."/>
            <person name="Marchand G."/>
            <person name="Marquand E."/>
            <person name="Bret-Mestries E."/>
            <person name="Morien E."/>
            <person name="Nambeesan S."/>
            <person name="Nguyen T."/>
            <person name="Pegot-Espagnet P."/>
            <person name="Pouilly N."/>
            <person name="Raftis F."/>
            <person name="Sallet E."/>
            <person name="Schiex T."/>
            <person name="Thomas J."/>
            <person name="Vandecasteele C."/>
            <person name="Vares D."/>
            <person name="Vear F."/>
            <person name="Vautrin S."/>
            <person name="Crespi M."/>
            <person name="Mangin B."/>
            <person name="Burke J.M."/>
            <person name="Salse J."/>
            <person name="Munos S."/>
            <person name="Vincourt P."/>
            <person name="Rieseberg L.H."/>
            <person name="Langlade N.B."/>
        </authorList>
    </citation>
    <scope>NUCLEOTIDE SEQUENCE</scope>
    <source>
        <tissue evidence="8">Leaves</tissue>
    </source>
</reference>
<evidence type="ECO:0000256" key="5">
    <source>
        <dbReference type="ARBA" id="ARBA00022801"/>
    </source>
</evidence>
<proteinExistence type="predicted"/>
<name>A0A9K3DIE0_HELAN</name>
<dbReference type="InterPro" id="IPR036397">
    <property type="entry name" value="RNaseH_sf"/>
</dbReference>